<organism evidence="1 2">
    <name type="scientific">Xenopus laevis</name>
    <name type="common">African clawed frog</name>
    <dbReference type="NCBI Taxonomy" id="8355"/>
    <lineage>
        <taxon>Eukaryota</taxon>
        <taxon>Metazoa</taxon>
        <taxon>Chordata</taxon>
        <taxon>Craniata</taxon>
        <taxon>Vertebrata</taxon>
        <taxon>Euteleostomi</taxon>
        <taxon>Amphibia</taxon>
        <taxon>Batrachia</taxon>
        <taxon>Anura</taxon>
        <taxon>Pipoidea</taxon>
        <taxon>Pipidae</taxon>
        <taxon>Xenopodinae</taxon>
        <taxon>Xenopus</taxon>
        <taxon>Xenopus</taxon>
    </lineage>
</organism>
<dbReference type="Proteomes" id="UP000694892">
    <property type="component" value="Chromosome 1S"/>
</dbReference>
<name>A0A974DUJ8_XENLA</name>
<protein>
    <submittedName>
        <fullName evidence="1">Uncharacterized protein</fullName>
    </submittedName>
</protein>
<proteinExistence type="predicted"/>
<evidence type="ECO:0000313" key="1">
    <source>
        <dbReference type="EMBL" id="OCT97740.1"/>
    </source>
</evidence>
<evidence type="ECO:0000313" key="2">
    <source>
        <dbReference type="Proteomes" id="UP000694892"/>
    </source>
</evidence>
<accession>A0A974DUJ8</accession>
<dbReference type="EMBL" id="CM004467">
    <property type="protein sequence ID" value="OCT97740.1"/>
    <property type="molecule type" value="Genomic_DNA"/>
</dbReference>
<gene>
    <name evidence="1" type="ORF">XELAEV_18009969mg</name>
</gene>
<sequence>MPVNALAPLSWIFSACYIMQVNKEPGVALAFYQIGLLQLGNVLFTCAGQTETTCKCILKIFNCHNKKIICVLKMHSYYLPSFRKKDCHQ</sequence>
<reference evidence="2" key="1">
    <citation type="journal article" date="2016" name="Nature">
        <title>Genome evolution in the allotetraploid frog Xenopus laevis.</title>
        <authorList>
            <person name="Session A.M."/>
            <person name="Uno Y."/>
            <person name="Kwon T."/>
            <person name="Chapman J.A."/>
            <person name="Toyoda A."/>
            <person name="Takahashi S."/>
            <person name="Fukui A."/>
            <person name="Hikosaka A."/>
            <person name="Suzuki A."/>
            <person name="Kondo M."/>
            <person name="van Heeringen S.J."/>
            <person name="Quigley I."/>
            <person name="Heinz S."/>
            <person name="Ogino H."/>
            <person name="Ochi H."/>
            <person name="Hellsten U."/>
            <person name="Lyons J.B."/>
            <person name="Simakov O."/>
            <person name="Putnam N."/>
            <person name="Stites J."/>
            <person name="Kuroki Y."/>
            <person name="Tanaka T."/>
            <person name="Michiue T."/>
            <person name="Watanabe M."/>
            <person name="Bogdanovic O."/>
            <person name="Lister R."/>
            <person name="Georgiou G."/>
            <person name="Paranjpe S.S."/>
            <person name="van Kruijsbergen I."/>
            <person name="Shu S."/>
            <person name="Carlson J."/>
            <person name="Kinoshita T."/>
            <person name="Ohta Y."/>
            <person name="Mawaribuchi S."/>
            <person name="Jenkins J."/>
            <person name="Grimwood J."/>
            <person name="Schmutz J."/>
            <person name="Mitros T."/>
            <person name="Mozaffari S.V."/>
            <person name="Suzuki Y."/>
            <person name="Haramoto Y."/>
            <person name="Yamamoto T.S."/>
            <person name="Takagi C."/>
            <person name="Heald R."/>
            <person name="Miller K."/>
            <person name="Haudenschild C."/>
            <person name="Kitzman J."/>
            <person name="Nakayama T."/>
            <person name="Izutsu Y."/>
            <person name="Robert J."/>
            <person name="Fortriede J."/>
            <person name="Burns K."/>
            <person name="Lotay V."/>
            <person name="Karimi K."/>
            <person name="Yasuoka Y."/>
            <person name="Dichmann D.S."/>
            <person name="Flajnik M.F."/>
            <person name="Houston D.W."/>
            <person name="Shendure J."/>
            <person name="DuPasquier L."/>
            <person name="Vize P.D."/>
            <person name="Zorn A.M."/>
            <person name="Ito M."/>
            <person name="Marcotte E.M."/>
            <person name="Wallingford J.B."/>
            <person name="Ito Y."/>
            <person name="Asashima M."/>
            <person name="Ueno N."/>
            <person name="Matsuda Y."/>
            <person name="Veenstra G.J."/>
            <person name="Fujiyama A."/>
            <person name="Harland R.M."/>
            <person name="Taira M."/>
            <person name="Rokhsar D.S."/>
        </authorList>
    </citation>
    <scope>NUCLEOTIDE SEQUENCE [LARGE SCALE GENOMIC DNA]</scope>
    <source>
        <strain evidence="2">J</strain>
    </source>
</reference>
<dbReference type="AlphaFoldDB" id="A0A974DUJ8"/>